<accession>A0A1I6PGY7</accession>
<keyword evidence="2" id="KW-1185">Reference proteome</keyword>
<dbReference type="GO" id="GO:0016874">
    <property type="term" value="F:ligase activity"/>
    <property type="evidence" value="ECO:0007669"/>
    <property type="project" value="UniProtKB-KW"/>
</dbReference>
<protein>
    <submittedName>
        <fullName evidence="1">2'-5' RNA ligase</fullName>
    </submittedName>
</protein>
<dbReference type="EMBL" id="FOZS01000001">
    <property type="protein sequence ID" value="SFS39368.1"/>
    <property type="molecule type" value="Genomic_DNA"/>
</dbReference>
<sequence length="170" mass="18708">MYSVNVPVPGEARALATELYPSLRAFEAIRENHSMVLKRLGDDGHISQLQHRFNRALEGTAPVEAQITGIDYFSDPPLGTAPVVYLAVDSPGLESIHRELLAEFPPVDGLEGPDYVPHITLARGGSVHDAKRLASRDLEPIAWTVDGLEFWNGTEKVPVSRISLSERRTD</sequence>
<evidence type="ECO:0000313" key="2">
    <source>
        <dbReference type="Proteomes" id="UP000199199"/>
    </source>
</evidence>
<gene>
    <name evidence="1" type="ORF">SAMN04488556_0544</name>
</gene>
<dbReference type="Pfam" id="PF13563">
    <property type="entry name" value="2_5_RNA_ligase2"/>
    <property type="match status" value="1"/>
</dbReference>
<dbReference type="SUPFAM" id="SSF55144">
    <property type="entry name" value="LigT-like"/>
    <property type="match status" value="1"/>
</dbReference>
<dbReference type="OrthoDB" id="200286at2157"/>
<dbReference type="RefSeq" id="WP_092901200.1">
    <property type="nucleotide sequence ID" value="NZ_FOZS01000001.1"/>
</dbReference>
<dbReference type="Gene3D" id="3.90.1140.10">
    <property type="entry name" value="Cyclic phosphodiesterase"/>
    <property type="match status" value="1"/>
</dbReference>
<dbReference type="InterPro" id="IPR009097">
    <property type="entry name" value="Cyclic_Pdiesterase"/>
</dbReference>
<organism evidence="1 2">
    <name type="scientific">Halostagnicola kamekurae</name>
    <dbReference type="NCBI Taxonomy" id="619731"/>
    <lineage>
        <taxon>Archaea</taxon>
        <taxon>Methanobacteriati</taxon>
        <taxon>Methanobacteriota</taxon>
        <taxon>Stenosarchaea group</taxon>
        <taxon>Halobacteria</taxon>
        <taxon>Halobacteriales</taxon>
        <taxon>Natrialbaceae</taxon>
        <taxon>Halostagnicola</taxon>
    </lineage>
</organism>
<dbReference type="AlphaFoldDB" id="A0A1I6PGY7"/>
<keyword evidence="1" id="KW-0436">Ligase</keyword>
<evidence type="ECO:0000313" key="1">
    <source>
        <dbReference type="EMBL" id="SFS39368.1"/>
    </source>
</evidence>
<name>A0A1I6PGY7_9EURY</name>
<proteinExistence type="predicted"/>
<reference evidence="2" key="1">
    <citation type="submission" date="2016-10" db="EMBL/GenBank/DDBJ databases">
        <authorList>
            <person name="Varghese N."/>
            <person name="Submissions S."/>
        </authorList>
    </citation>
    <scope>NUCLEOTIDE SEQUENCE [LARGE SCALE GENOMIC DNA]</scope>
    <source>
        <strain evidence="2">DSM 22427</strain>
    </source>
</reference>
<dbReference type="Proteomes" id="UP000199199">
    <property type="component" value="Unassembled WGS sequence"/>
</dbReference>